<keyword evidence="3" id="KW-1185">Reference proteome</keyword>
<gene>
    <name evidence="2" type="ORF">B7C42_08319</name>
</gene>
<dbReference type="Proteomes" id="UP000215506">
    <property type="component" value="Unassembled WGS sequence"/>
</dbReference>
<evidence type="ECO:0000256" key="1">
    <source>
        <dbReference type="SAM" id="MobiDB-lite"/>
    </source>
</evidence>
<comment type="caution">
    <text evidence="2">The sequence shown here is derived from an EMBL/GenBank/DDBJ whole genome shotgun (WGS) entry which is preliminary data.</text>
</comment>
<sequence>MPGSGAMAAPGLAGVMPGSGEIMMAPVSVCHQVSTMGAVPAPMTSRYQRQASGLIGSPTEPSTRSEDRSWASGMSRPHFMKVRISVGAV</sequence>
<organism evidence="2 3">
    <name type="scientific">Nocardia cerradoensis</name>
    <dbReference type="NCBI Taxonomy" id="85688"/>
    <lineage>
        <taxon>Bacteria</taxon>
        <taxon>Bacillati</taxon>
        <taxon>Actinomycetota</taxon>
        <taxon>Actinomycetes</taxon>
        <taxon>Mycobacteriales</taxon>
        <taxon>Nocardiaceae</taxon>
        <taxon>Nocardia</taxon>
    </lineage>
</organism>
<reference evidence="2 3" key="1">
    <citation type="submission" date="2017-07" db="EMBL/GenBank/DDBJ databases">
        <title>First draft Genome Sequence of Nocardia cerradoensis isolated from human infection.</title>
        <authorList>
            <person name="Carrasco G."/>
        </authorList>
    </citation>
    <scope>NUCLEOTIDE SEQUENCE [LARGE SCALE GENOMIC DNA]</scope>
    <source>
        <strain evidence="2 3">CNM20130759</strain>
    </source>
</reference>
<evidence type="ECO:0000313" key="3">
    <source>
        <dbReference type="Proteomes" id="UP000215506"/>
    </source>
</evidence>
<name>A0A231GSL3_9NOCA</name>
<dbReference type="AlphaFoldDB" id="A0A231GSL3"/>
<dbReference type="EMBL" id="NGAF01000142">
    <property type="protein sequence ID" value="OXR39613.1"/>
    <property type="molecule type" value="Genomic_DNA"/>
</dbReference>
<feature type="region of interest" description="Disordered" evidence="1">
    <location>
        <begin position="47"/>
        <end position="74"/>
    </location>
</feature>
<protein>
    <submittedName>
        <fullName evidence="2">Uncharacterized protein</fullName>
    </submittedName>
</protein>
<accession>A0A231GSL3</accession>
<evidence type="ECO:0000313" key="2">
    <source>
        <dbReference type="EMBL" id="OXR39613.1"/>
    </source>
</evidence>
<proteinExistence type="predicted"/>